<dbReference type="AlphaFoldDB" id="A0A1H9Y072"/>
<sequence>MLFQHIDQLENKSMKKSLLEKVNLMIRTMEEYCSFANLDLANHLYDQTTAVQEIIDIGLISSESDLPKLKKILGADFERFLQIVDFYQQHREETDFILENFYNHYRQQLQKQVELDNESPRIADFFAGAGGLSLGFVQEGFQIQLANEIEEVAVETYKFNHPEVQEERILQKDIKEILDQIDDYVDREVDVIIGGPPCQSFSNANRQRIIDDPRNILYKYFVQAVEIIKPRFVVMENVKGMRSVADQVVEDFHQISVDINGEKVDYEVDYHVFNSHDFSVAQNRERLIYIGVRRDVKETLNLSASQIIDDILVGTMNNPRYFLRHALEHIKPLKAAEVKNMTEVDHEEYGKKVDKNEYYHQSNEYLELINEGRKQPIVYNHKARFNNENDREIYRRLEQGEDSTSERVKDIMPYQHRSHIFKDKYFKLVEDKPSRTITAHMKMDCHSHIHPRQVRSLTPREAARIQSFPDDYVFLGPYLKTYMQIGNAVPPLMARGFASVLKGYLNKLTEKDQLVKI</sequence>
<dbReference type="GO" id="GO:0003677">
    <property type="term" value="F:DNA binding"/>
    <property type="evidence" value="ECO:0007669"/>
    <property type="project" value="TreeGrafter"/>
</dbReference>
<evidence type="ECO:0000256" key="1">
    <source>
        <dbReference type="ARBA" id="ARBA00022603"/>
    </source>
</evidence>
<dbReference type="InterPro" id="IPR001525">
    <property type="entry name" value="C5_MeTfrase"/>
</dbReference>
<dbReference type="Pfam" id="PF00145">
    <property type="entry name" value="DNA_methylase"/>
    <property type="match status" value="1"/>
</dbReference>
<evidence type="ECO:0000313" key="9">
    <source>
        <dbReference type="Proteomes" id="UP000198618"/>
    </source>
</evidence>
<evidence type="ECO:0000256" key="4">
    <source>
        <dbReference type="ARBA" id="ARBA00022747"/>
    </source>
</evidence>
<dbReference type="Gene3D" id="3.90.120.10">
    <property type="entry name" value="DNA Methylase, subunit A, domain 2"/>
    <property type="match status" value="1"/>
</dbReference>
<dbReference type="PANTHER" id="PTHR10629">
    <property type="entry name" value="CYTOSINE-SPECIFIC METHYLTRANSFERASE"/>
    <property type="match status" value="1"/>
</dbReference>
<keyword evidence="4" id="KW-0680">Restriction system</keyword>
<keyword evidence="3 5" id="KW-0949">S-adenosyl-L-methionine</keyword>
<dbReference type="InterPro" id="IPR018117">
    <property type="entry name" value="C5_DNA_meth_AS"/>
</dbReference>
<dbReference type="OrthoDB" id="9813719at2"/>
<accession>A0A1H9Y072</accession>
<name>A0A1H9Y072_9BACI</name>
<keyword evidence="9" id="KW-1185">Reference proteome</keyword>
<organism evidence="8 9">
    <name type="scientific">Oceanobacillus limi</name>
    <dbReference type="NCBI Taxonomy" id="930131"/>
    <lineage>
        <taxon>Bacteria</taxon>
        <taxon>Bacillati</taxon>
        <taxon>Bacillota</taxon>
        <taxon>Bacilli</taxon>
        <taxon>Bacillales</taxon>
        <taxon>Bacillaceae</taxon>
        <taxon>Oceanobacillus</taxon>
    </lineage>
</organism>
<dbReference type="EC" id="2.1.1.37" evidence="7"/>
<dbReference type="Gene3D" id="3.40.50.150">
    <property type="entry name" value="Vaccinia Virus protein VP39"/>
    <property type="match status" value="1"/>
</dbReference>
<evidence type="ECO:0000256" key="2">
    <source>
        <dbReference type="ARBA" id="ARBA00022679"/>
    </source>
</evidence>
<dbReference type="InterPro" id="IPR029063">
    <property type="entry name" value="SAM-dependent_MTases_sf"/>
</dbReference>
<dbReference type="InterPro" id="IPR050390">
    <property type="entry name" value="C5-Methyltransferase"/>
</dbReference>
<feature type="active site" evidence="5">
    <location>
        <position position="198"/>
    </location>
</feature>
<reference evidence="8 9" key="1">
    <citation type="submission" date="2016-10" db="EMBL/GenBank/DDBJ databases">
        <authorList>
            <person name="de Groot N.N."/>
        </authorList>
    </citation>
    <scope>NUCLEOTIDE SEQUENCE [LARGE SCALE GENOMIC DNA]</scope>
    <source>
        <strain evidence="8 9">IBRC-M 10780</strain>
    </source>
</reference>
<gene>
    <name evidence="8" type="ORF">SAMN05216389_10176</name>
</gene>
<dbReference type="GO" id="GO:0044027">
    <property type="term" value="P:negative regulation of gene expression via chromosomal CpG island methylation"/>
    <property type="evidence" value="ECO:0007669"/>
    <property type="project" value="TreeGrafter"/>
</dbReference>
<evidence type="ECO:0000256" key="7">
    <source>
        <dbReference type="RuleBase" id="RU000417"/>
    </source>
</evidence>
<dbReference type="PRINTS" id="PR00105">
    <property type="entry name" value="C5METTRFRASE"/>
</dbReference>
<dbReference type="GO" id="GO:0032259">
    <property type="term" value="P:methylation"/>
    <property type="evidence" value="ECO:0007669"/>
    <property type="project" value="UniProtKB-KW"/>
</dbReference>
<keyword evidence="1 5" id="KW-0489">Methyltransferase</keyword>
<dbReference type="PROSITE" id="PS51679">
    <property type="entry name" value="SAM_MT_C5"/>
    <property type="match status" value="1"/>
</dbReference>
<evidence type="ECO:0000256" key="3">
    <source>
        <dbReference type="ARBA" id="ARBA00022691"/>
    </source>
</evidence>
<comment type="catalytic activity">
    <reaction evidence="7">
        <text>a 2'-deoxycytidine in DNA + S-adenosyl-L-methionine = a 5-methyl-2'-deoxycytidine in DNA + S-adenosyl-L-homocysteine + H(+)</text>
        <dbReference type="Rhea" id="RHEA:13681"/>
        <dbReference type="Rhea" id="RHEA-COMP:11369"/>
        <dbReference type="Rhea" id="RHEA-COMP:11370"/>
        <dbReference type="ChEBI" id="CHEBI:15378"/>
        <dbReference type="ChEBI" id="CHEBI:57856"/>
        <dbReference type="ChEBI" id="CHEBI:59789"/>
        <dbReference type="ChEBI" id="CHEBI:85452"/>
        <dbReference type="ChEBI" id="CHEBI:85454"/>
        <dbReference type="EC" id="2.1.1.37"/>
    </reaction>
</comment>
<proteinExistence type="inferred from homology"/>
<protein>
    <recommendedName>
        <fullName evidence="7">Cytosine-specific methyltransferase</fullName>
        <ecNumber evidence="7">2.1.1.37</ecNumber>
    </recommendedName>
</protein>
<dbReference type="SUPFAM" id="SSF53335">
    <property type="entry name" value="S-adenosyl-L-methionine-dependent methyltransferases"/>
    <property type="match status" value="1"/>
</dbReference>
<dbReference type="RefSeq" id="WP_090865652.1">
    <property type="nucleotide sequence ID" value="NZ_FOHE01000001.1"/>
</dbReference>
<keyword evidence="2 5" id="KW-0808">Transferase</keyword>
<dbReference type="PANTHER" id="PTHR10629:SF52">
    <property type="entry name" value="DNA (CYTOSINE-5)-METHYLTRANSFERASE 1"/>
    <property type="match status" value="1"/>
</dbReference>
<dbReference type="PROSITE" id="PS00094">
    <property type="entry name" value="C5_MTASE_1"/>
    <property type="match status" value="1"/>
</dbReference>
<evidence type="ECO:0000256" key="6">
    <source>
        <dbReference type="RuleBase" id="RU000416"/>
    </source>
</evidence>
<evidence type="ECO:0000256" key="5">
    <source>
        <dbReference type="PROSITE-ProRule" id="PRU01016"/>
    </source>
</evidence>
<dbReference type="EMBL" id="FOHE01000001">
    <property type="protein sequence ID" value="SES62019.1"/>
    <property type="molecule type" value="Genomic_DNA"/>
</dbReference>
<evidence type="ECO:0000313" key="8">
    <source>
        <dbReference type="EMBL" id="SES62019.1"/>
    </source>
</evidence>
<dbReference type="NCBIfam" id="TIGR00675">
    <property type="entry name" value="dcm"/>
    <property type="match status" value="1"/>
</dbReference>
<dbReference type="Proteomes" id="UP000198618">
    <property type="component" value="Unassembled WGS sequence"/>
</dbReference>
<dbReference type="STRING" id="930131.SAMN05216389_10176"/>
<dbReference type="GO" id="GO:0009307">
    <property type="term" value="P:DNA restriction-modification system"/>
    <property type="evidence" value="ECO:0007669"/>
    <property type="project" value="UniProtKB-KW"/>
</dbReference>
<dbReference type="GO" id="GO:0003886">
    <property type="term" value="F:DNA (cytosine-5-)-methyltransferase activity"/>
    <property type="evidence" value="ECO:0007669"/>
    <property type="project" value="UniProtKB-EC"/>
</dbReference>
<comment type="similarity">
    <text evidence="5 6">Belongs to the class I-like SAM-binding methyltransferase superfamily. C5-methyltransferase family.</text>
</comment>